<organism evidence="1">
    <name type="scientific">Craspedostauros australis</name>
    <dbReference type="NCBI Taxonomy" id="1486917"/>
    <lineage>
        <taxon>Eukaryota</taxon>
        <taxon>Sar</taxon>
        <taxon>Stramenopiles</taxon>
        <taxon>Ochrophyta</taxon>
        <taxon>Bacillariophyta</taxon>
        <taxon>Bacillariophyceae</taxon>
        <taxon>Bacillariophycidae</taxon>
        <taxon>Naviculales</taxon>
        <taxon>Naviculaceae</taxon>
        <taxon>Craspedostauros</taxon>
    </lineage>
</organism>
<dbReference type="PANTHER" id="PTHR39473:SF1">
    <property type="entry name" value="DINB-LIKE DOMAIN-CONTAINING PROTEIN"/>
    <property type="match status" value="1"/>
</dbReference>
<evidence type="ECO:0000313" key="1">
    <source>
        <dbReference type="EMBL" id="CAD8334495.1"/>
    </source>
</evidence>
<name>A0A7R9WTY2_9STRA</name>
<gene>
    <name evidence="1" type="ORF">CAUS1442_LOCUS6600</name>
</gene>
<accession>A0A7R9WTY2</accession>
<reference evidence="1" key="1">
    <citation type="submission" date="2021-01" db="EMBL/GenBank/DDBJ databases">
        <authorList>
            <person name="Corre E."/>
            <person name="Pelletier E."/>
            <person name="Niang G."/>
            <person name="Scheremetjew M."/>
            <person name="Finn R."/>
            <person name="Kale V."/>
            <person name="Holt S."/>
            <person name="Cochrane G."/>
            <person name="Meng A."/>
            <person name="Brown T."/>
            <person name="Cohen L."/>
        </authorList>
    </citation>
    <scope>NUCLEOTIDE SEQUENCE</scope>
    <source>
        <strain evidence="1">CCMP3328</strain>
    </source>
</reference>
<dbReference type="PANTHER" id="PTHR39473">
    <property type="match status" value="1"/>
</dbReference>
<dbReference type="EMBL" id="HBEF01010472">
    <property type="protein sequence ID" value="CAD8334495.1"/>
    <property type="molecule type" value="Transcribed_RNA"/>
</dbReference>
<protein>
    <recommendedName>
        <fullName evidence="2">DinB-like domain-containing protein</fullName>
    </recommendedName>
</protein>
<proteinExistence type="predicted"/>
<evidence type="ECO:0008006" key="2">
    <source>
        <dbReference type="Google" id="ProtNLM"/>
    </source>
</evidence>
<dbReference type="AlphaFoldDB" id="A0A7R9WTY2"/>
<sequence>MTSPHACAASIEALCKLNRQLLKQKLGLMDVLRSRFGLAEAAALYKTQCPIVHASVGQHIRHSMDHIQLAVEAARDYGVDGVDPVHYDLRRRGGDDEHDIDAAEARIEGVLAAIDDVAARGSADPTIPQETLLTPQSRLDVQFMLSSDPDEFGMTTSIGRELGFVAHHAIHHLALVRIISVNTLGLASEDLPAGFGRAPSTQEFDNRR</sequence>